<feature type="domain" description="DUF3644" evidence="1">
    <location>
        <begin position="93"/>
        <end position="255"/>
    </location>
</feature>
<dbReference type="Pfam" id="PF12358">
    <property type="entry name" value="DUF3644"/>
    <property type="match status" value="1"/>
</dbReference>
<accession>A0A7S8F4M6</accession>
<gene>
    <name evidence="2" type="ORF">IRL76_00210</name>
</gene>
<dbReference type="EMBL" id="CP064654">
    <property type="protein sequence ID" value="QPC99051.1"/>
    <property type="molecule type" value="Genomic_DNA"/>
</dbReference>
<evidence type="ECO:0000259" key="1">
    <source>
        <dbReference type="Pfam" id="PF12358"/>
    </source>
</evidence>
<dbReference type="KEGG" id="qso:IRL76_00210"/>
<dbReference type="InterPro" id="IPR022104">
    <property type="entry name" value="DUF3644"/>
</dbReference>
<proteinExistence type="predicted"/>
<keyword evidence="3" id="KW-1185">Reference proteome</keyword>
<dbReference type="Proteomes" id="UP000594459">
    <property type="component" value="Chromosome"/>
</dbReference>
<evidence type="ECO:0000313" key="2">
    <source>
        <dbReference type="EMBL" id="QPC99051.1"/>
    </source>
</evidence>
<protein>
    <submittedName>
        <fullName evidence="2">DUF3644 domain-containing protein</fullName>
    </submittedName>
</protein>
<dbReference type="AlphaFoldDB" id="A0A7S8F4M6"/>
<organism evidence="2 3">
    <name type="scientific">Qipengyuania soli</name>
    <dbReference type="NCBI Taxonomy" id="2782568"/>
    <lineage>
        <taxon>Bacteria</taxon>
        <taxon>Pseudomonadati</taxon>
        <taxon>Pseudomonadota</taxon>
        <taxon>Alphaproteobacteria</taxon>
        <taxon>Sphingomonadales</taxon>
        <taxon>Erythrobacteraceae</taxon>
        <taxon>Qipengyuania</taxon>
    </lineage>
</organism>
<evidence type="ECO:0000313" key="3">
    <source>
        <dbReference type="Proteomes" id="UP000594459"/>
    </source>
</evidence>
<reference evidence="2 3" key="1">
    <citation type="submission" date="2020-11" db="EMBL/GenBank/DDBJ databases">
        <title>The genome sequence of Erythrobacter sp. 6D36.</title>
        <authorList>
            <person name="Liu Y."/>
        </authorList>
    </citation>
    <scope>NUCLEOTIDE SEQUENCE [LARGE SCALE GENOMIC DNA]</scope>
    <source>
        <strain evidence="2 3">6D36</strain>
    </source>
</reference>
<sequence>MGSEASEGEMKTASLTDHEKRIAKRLLEDGNTYQDVQQLINTGRMPTINPGRLAGWKDWEIEATSEVDVKRYRYEKSLVDLKSGLSPIDDERLYRAREAMIAAVEIFNSPAMLFKVQIFPVLSQVAWTYLLHEYYDRRGVEIIDANGNSLLLGQMLNRDDCPLESEVKKNLIAVKTLRDNVEHKLLASIGRTYWPLFQANCLNFDQAIRKLFGDNTGLRDSLSISLQFSKMDIDQLKELQAYDLTPQIEAIDQAISDAAGLNGSEGTNYKFKVSYHFEKATKGESHIVFSENNPDGNSKKNVLTQKVVGDELWPFKPKDVVAKVRQRGAPTFNAHHHQLAWKKFGARPRGKAKNPADCKKDYCHYHAAHQDYTYSQKWVDLLIGIASDPTEFDALKKYKPKA</sequence>
<dbReference type="RefSeq" id="WP_200982062.1">
    <property type="nucleotide sequence ID" value="NZ_CP064654.1"/>
</dbReference>
<name>A0A7S8F4M6_9SPHN</name>